<dbReference type="AlphaFoldDB" id="A0A6J7J2Q8"/>
<feature type="region of interest" description="Disordered" evidence="1">
    <location>
        <begin position="216"/>
        <end position="237"/>
    </location>
</feature>
<dbReference type="EMBL" id="CAFBNF010000048">
    <property type="protein sequence ID" value="CAB4937406.1"/>
    <property type="molecule type" value="Genomic_DNA"/>
</dbReference>
<accession>A0A6J7J2Q8</accession>
<dbReference type="PROSITE" id="PS50227">
    <property type="entry name" value="G_PROTEIN_RECEP_F2_3"/>
    <property type="match status" value="1"/>
</dbReference>
<feature type="compositionally biased region" description="Basic residues" evidence="1">
    <location>
        <begin position="227"/>
        <end position="237"/>
    </location>
</feature>
<dbReference type="GO" id="GO:0004930">
    <property type="term" value="F:G protein-coupled receptor activity"/>
    <property type="evidence" value="ECO:0007669"/>
    <property type="project" value="InterPro"/>
</dbReference>
<feature type="region of interest" description="Disordered" evidence="1">
    <location>
        <begin position="154"/>
        <end position="183"/>
    </location>
</feature>
<feature type="domain" description="G-protein coupled receptors family 2 profile 1" evidence="2">
    <location>
        <begin position="9"/>
        <end position="94"/>
    </location>
</feature>
<dbReference type="GO" id="GO:0016020">
    <property type="term" value="C:membrane"/>
    <property type="evidence" value="ECO:0007669"/>
    <property type="project" value="InterPro"/>
</dbReference>
<gene>
    <name evidence="3" type="ORF">UFOPK3773_00627</name>
</gene>
<reference evidence="3" key="1">
    <citation type="submission" date="2020-05" db="EMBL/GenBank/DDBJ databases">
        <authorList>
            <person name="Chiriac C."/>
            <person name="Salcher M."/>
            <person name="Ghai R."/>
            <person name="Kavagutti S V."/>
        </authorList>
    </citation>
    <scope>NUCLEOTIDE SEQUENCE</scope>
</reference>
<evidence type="ECO:0000259" key="2">
    <source>
        <dbReference type="PROSITE" id="PS50227"/>
    </source>
</evidence>
<proteinExistence type="predicted"/>
<protein>
    <submittedName>
        <fullName evidence="3">Unannotated protein</fullName>
    </submittedName>
</protein>
<sequence>MWWYCSRRLCVSRLRCPTPELLQCGRCWGRRCCWSRAPAAQTTRRCPPTRCWAHGQCVRLAGCRTRGTSGIGRCWCWSPHGSARRACSHERCSWCWRSCQRRWPFDSLSGRFTTHAFSWSHPSDRCCWGPHSRWWALPLVWAYGWPRAVARSPRTLPRRRHRRTTLCAHPPEAEQRGSRPRRHRRQALLHLLPQRRATRSLLLRSRHAAIFPRSTATDATRRYPPPHGKRAPSATRHRTPPWFCWATPTRLSGSRRSTPRGRRTSGRCWCAARVGALRPT</sequence>
<dbReference type="InterPro" id="IPR001879">
    <property type="entry name" value="GPCR_2_extracellular_dom"/>
</dbReference>
<organism evidence="3">
    <name type="scientific">freshwater metagenome</name>
    <dbReference type="NCBI Taxonomy" id="449393"/>
    <lineage>
        <taxon>unclassified sequences</taxon>
        <taxon>metagenomes</taxon>
        <taxon>ecological metagenomes</taxon>
    </lineage>
</organism>
<name>A0A6J7J2Q8_9ZZZZ</name>
<evidence type="ECO:0000313" key="3">
    <source>
        <dbReference type="EMBL" id="CAB4937406.1"/>
    </source>
</evidence>
<evidence type="ECO:0000256" key="1">
    <source>
        <dbReference type="SAM" id="MobiDB-lite"/>
    </source>
</evidence>